<name>A0A0W0VK44_9GAMM</name>
<dbReference type="Proteomes" id="UP000054761">
    <property type="component" value="Unassembled WGS sequence"/>
</dbReference>
<organism evidence="2 3">
    <name type="scientific">Legionella israelensis</name>
    <dbReference type="NCBI Taxonomy" id="454"/>
    <lineage>
        <taxon>Bacteria</taxon>
        <taxon>Pseudomonadati</taxon>
        <taxon>Pseudomonadota</taxon>
        <taxon>Gammaproteobacteria</taxon>
        <taxon>Legionellales</taxon>
        <taxon>Legionellaceae</taxon>
        <taxon>Legionella</taxon>
    </lineage>
</organism>
<protein>
    <submittedName>
        <fullName evidence="2">Uncharacterized protein</fullName>
    </submittedName>
</protein>
<sequence>MSDRNQIDKVSCFTMWINGTVNNEIKEKQLQKTRRMIENALTDFKTGLLNIGDENQKLSMLSKQEIYPKLMEQLQSIRRNIHFKAISESEEILQEGLVKLVDDMLLSSKQAKSKVDKYCLKKLSEAILMDINIHHLVRFRDVKTADFLMNSVGKVEHFIGSKVKEQCARLLKNYKIQKYQAARTMDAQNKKSKHAPLLPTFFHSSLPSKEKTLREKPEKKL</sequence>
<evidence type="ECO:0000313" key="2">
    <source>
        <dbReference type="EMBL" id="KTD20480.1"/>
    </source>
</evidence>
<keyword evidence="3" id="KW-1185">Reference proteome</keyword>
<dbReference type="RefSeq" id="WP_058502063.1">
    <property type="nucleotide sequence ID" value="NZ_CAAAJA010000007.1"/>
</dbReference>
<evidence type="ECO:0000256" key="1">
    <source>
        <dbReference type="SAM" id="MobiDB-lite"/>
    </source>
</evidence>
<evidence type="ECO:0000313" key="3">
    <source>
        <dbReference type="Proteomes" id="UP000054761"/>
    </source>
</evidence>
<reference evidence="2 3" key="1">
    <citation type="submission" date="2015-11" db="EMBL/GenBank/DDBJ databases">
        <title>Genomic analysis of 38 Legionella species identifies large and diverse effector repertoires.</title>
        <authorList>
            <person name="Burstein D."/>
            <person name="Amaro F."/>
            <person name="Zusman T."/>
            <person name="Lifshitz Z."/>
            <person name="Cohen O."/>
            <person name="Gilbert J.A."/>
            <person name="Pupko T."/>
            <person name="Shuman H.A."/>
            <person name="Segal G."/>
        </authorList>
    </citation>
    <scope>NUCLEOTIDE SEQUENCE [LARGE SCALE GENOMIC DNA]</scope>
    <source>
        <strain evidence="2 3">Bercovier 4</strain>
    </source>
</reference>
<dbReference type="EMBL" id="LNYH01000100">
    <property type="protein sequence ID" value="KTD20480.1"/>
    <property type="molecule type" value="Genomic_DNA"/>
</dbReference>
<comment type="caution">
    <text evidence="2">The sequence shown here is derived from an EMBL/GenBank/DDBJ whole genome shotgun (WGS) entry which is preliminary data.</text>
</comment>
<accession>A0A0W0VK44</accession>
<proteinExistence type="predicted"/>
<gene>
    <name evidence="2" type="ORF">Lisr_1725</name>
</gene>
<dbReference type="OrthoDB" id="5653357at2"/>
<feature type="compositionally biased region" description="Basic and acidic residues" evidence="1">
    <location>
        <begin position="208"/>
        <end position="221"/>
    </location>
</feature>
<dbReference type="AlphaFoldDB" id="A0A0W0VK44"/>
<feature type="region of interest" description="Disordered" evidence="1">
    <location>
        <begin position="199"/>
        <end position="221"/>
    </location>
</feature>
<dbReference type="PATRIC" id="fig|454.4.peg.1874"/>